<dbReference type="EMBL" id="HBGN01032011">
    <property type="protein sequence ID" value="CAD9348928.1"/>
    <property type="molecule type" value="Transcribed_RNA"/>
</dbReference>
<evidence type="ECO:0000256" key="1">
    <source>
        <dbReference type="SAM" id="Coils"/>
    </source>
</evidence>
<accession>A0A7S2EPK1</accession>
<dbReference type="AlphaFoldDB" id="A0A7S2EPK1"/>
<reference evidence="3" key="1">
    <citation type="submission" date="2021-01" db="EMBL/GenBank/DDBJ databases">
        <authorList>
            <person name="Corre E."/>
            <person name="Pelletier E."/>
            <person name="Niang G."/>
            <person name="Scheremetjew M."/>
            <person name="Finn R."/>
            <person name="Kale V."/>
            <person name="Holt S."/>
            <person name="Cochrane G."/>
            <person name="Meng A."/>
            <person name="Brown T."/>
            <person name="Cohen L."/>
        </authorList>
    </citation>
    <scope>NUCLEOTIDE SEQUENCE</scope>
    <source>
        <strain evidence="3">Pop2</strain>
    </source>
</reference>
<feature type="coiled-coil region" evidence="1">
    <location>
        <begin position="397"/>
        <end position="532"/>
    </location>
</feature>
<feature type="compositionally biased region" description="Low complexity" evidence="2">
    <location>
        <begin position="84"/>
        <end position="94"/>
    </location>
</feature>
<feature type="region of interest" description="Disordered" evidence="2">
    <location>
        <begin position="68"/>
        <end position="101"/>
    </location>
</feature>
<feature type="coiled-coil region" evidence="1">
    <location>
        <begin position="40"/>
        <end position="67"/>
    </location>
</feature>
<evidence type="ECO:0000313" key="3">
    <source>
        <dbReference type="EMBL" id="CAD9348928.1"/>
    </source>
</evidence>
<protein>
    <submittedName>
        <fullName evidence="3">Uncharacterized protein</fullName>
    </submittedName>
</protein>
<name>A0A7S2EPK1_9STRA</name>
<gene>
    <name evidence="3" type="ORF">DBRI1063_LOCUS20674</name>
</gene>
<keyword evidence="1" id="KW-0175">Coiled coil</keyword>
<evidence type="ECO:0000256" key="2">
    <source>
        <dbReference type="SAM" id="MobiDB-lite"/>
    </source>
</evidence>
<proteinExistence type="predicted"/>
<sequence length="638" mass="71624">MQSAITLLDKYDARLFHISSHLRLIGISLAARDARLRNEEVALSVQRAALKQEIEALDRRMKISKSARRNGAVVDDLPEEKDPSSNSVDSTRSSTGGDYIVQRSSTKNGISMIQASAGKCPACGSVLDTTKPRPASRRIGFCEKSRLDVKGRPLPPEAEALMRGLFKQLDRSQIGGECGKVKVSQLIKAFRTDSRISYMMNQMIGNQNNWEQVLMERLSKREILQNDRESGVSNDHACYKYNSKQSECPGYITWGEFLLCFLPNVAAELRSYRESADNLRLHTIDFLDKVVLSAREGSYSKCPKVNEGERQTLERVFESAHLEIIFPPNQDMVSCSFPNLSRMDSADLLKMIKRLLIERTWLINILHLICLEGPRVHASDIAHRLCGARIKRTMKMCAQHEKACTEARAQISDLKKSLEEACQEKSAAHQEVTTLRKIHVEMNNFVDLHKQLLKTEEELTETKKKNIDLSTENKAVKEQAEEAQDKAVQIEKQSLQRIAQTEQRGKELSLQLREREQDVSSVRSQLNKATQDLLDKNSEYDLLHARWQGMVEGATMAKYIPHSSKAKQSSFATGTDTEYAIHPKSAVADTSFLLSSTDSSNCGVNAKIFEKLDGLAALTNCLLLDDEKICGGDQETAS</sequence>
<organism evidence="3">
    <name type="scientific">Ditylum brightwellii</name>
    <dbReference type="NCBI Taxonomy" id="49249"/>
    <lineage>
        <taxon>Eukaryota</taxon>
        <taxon>Sar</taxon>
        <taxon>Stramenopiles</taxon>
        <taxon>Ochrophyta</taxon>
        <taxon>Bacillariophyta</taxon>
        <taxon>Mediophyceae</taxon>
        <taxon>Lithodesmiophycidae</taxon>
        <taxon>Lithodesmiales</taxon>
        <taxon>Lithodesmiaceae</taxon>
        <taxon>Ditylum</taxon>
    </lineage>
</organism>